<protein>
    <recommendedName>
        <fullName evidence="2">GMT-like wHTH domain-containing protein</fullName>
    </recommendedName>
</protein>
<evidence type="ECO:0000259" key="2">
    <source>
        <dbReference type="Pfam" id="PF22560"/>
    </source>
</evidence>
<feature type="coiled-coil region" evidence="1">
    <location>
        <begin position="186"/>
        <end position="223"/>
    </location>
</feature>
<keyword evidence="1" id="KW-0175">Coiled coil</keyword>
<dbReference type="Pfam" id="PF22560">
    <property type="entry name" value="GMT-wHTH"/>
    <property type="match status" value="1"/>
</dbReference>
<name>W4Q4S8_9BACI</name>
<dbReference type="Proteomes" id="UP000018890">
    <property type="component" value="Unassembled WGS sequence"/>
</dbReference>
<evidence type="ECO:0000256" key="1">
    <source>
        <dbReference type="SAM" id="Coils"/>
    </source>
</evidence>
<evidence type="ECO:0000313" key="4">
    <source>
        <dbReference type="Proteomes" id="UP000018890"/>
    </source>
</evidence>
<dbReference type="RefSeq" id="WP_201769722.1">
    <property type="nucleotide sequence ID" value="NZ_BAUT01000037.1"/>
</dbReference>
<dbReference type="STRING" id="1236970.JCM9140_3102"/>
<organism evidence="3 4">
    <name type="scientific">Halalkalibacter wakoensis JCM 9140</name>
    <dbReference type="NCBI Taxonomy" id="1236970"/>
    <lineage>
        <taxon>Bacteria</taxon>
        <taxon>Bacillati</taxon>
        <taxon>Bacillota</taxon>
        <taxon>Bacilli</taxon>
        <taxon>Bacillales</taxon>
        <taxon>Bacillaceae</taxon>
        <taxon>Halalkalibacter</taxon>
    </lineage>
</organism>
<evidence type="ECO:0000313" key="3">
    <source>
        <dbReference type="EMBL" id="GAE26992.1"/>
    </source>
</evidence>
<dbReference type="InterPro" id="IPR054339">
    <property type="entry name" value="GMT_wHTH"/>
</dbReference>
<accession>W4Q4S8</accession>
<comment type="caution">
    <text evidence="3">The sequence shown here is derived from an EMBL/GenBank/DDBJ whole genome shotgun (WGS) entry which is preliminary data.</text>
</comment>
<dbReference type="EMBL" id="BAUT01000037">
    <property type="protein sequence ID" value="GAE26992.1"/>
    <property type="molecule type" value="Genomic_DNA"/>
</dbReference>
<keyword evidence="4" id="KW-1185">Reference proteome</keyword>
<feature type="domain" description="GMT-like wHTH" evidence="2">
    <location>
        <begin position="293"/>
        <end position="342"/>
    </location>
</feature>
<reference evidence="3" key="1">
    <citation type="journal article" date="2014" name="Genome Announc.">
        <title>Draft Genome Sequences of Three Alkaliphilic Bacillus Strains, Bacillus wakoensis JCM 9140T, Bacillus akibai JCM 9157T, and Bacillus hemicellulosilyticus JCM 9152T.</title>
        <authorList>
            <person name="Yuki M."/>
            <person name="Oshima K."/>
            <person name="Suda W."/>
            <person name="Oshida Y."/>
            <person name="Kitamura K."/>
            <person name="Iida T."/>
            <person name="Hattori M."/>
            <person name="Ohkuma M."/>
        </authorList>
    </citation>
    <scope>NUCLEOTIDE SEQUENCE [LARGE SCALE GENOMIC DNA]</scope>
    <source>
        <strain evidence="3">JCM 9140</strain>
    </source>
</reference>
<gene>
    <name evidence="3" type="ORF">JCM9140_3102</name>
</gene>
<proteinExistence type="predicted"/>
<dbReference type="AlphaFoldDB" id="W4Q4S8"/>
<dbReference type="NCBIfam" id="TIGR04474">
    <property type="entry name" value="tcm_partner"/>
    <property type="match status" value="1"/>
</dbReference>
<sequence length="344" mass="39015">MAKTKDFFVDRKEQSRIKTNILLKYFNAWSKILVPRSRTGKIAYIDLFSGPGKYEDGSPSTPLLILEKCIAEPALAESLVSIFNDADKETSEQLEKNISELPGISNLEHTPGVLNLEVGDEIASLFAKKNLIPTLAFVDPWGYKGLTTGLINSLIKDFGSDCIFFFNYNRINMGINNDLVQEHMSNLFGNERLAEMKKRVKTLEKEEKELFIVNELAESLSDERKNLVLPFRFVDENKNKTSHYLIFVSKHELGYTIMKDIMAGESTMQDDGVANFSYIPVKHITKHTNVQLDLLASYERKLDSLGSDLKEIFSGKTLSVNSIVERHHIGTPFIKKIIKKLLDD</sequence>
<dbReference type="InterPro" id="IPR031009">
    <property type="entry name" value="Tcm_partner"/>
</dbReference>